<protein>
    <submittedName>
        <fullName evidence="1">Uncharacterized protein</fullName>
    </submittedName>
</protein>
<reference evidence="1 2" key="1">
    <citation type="submission" date="2024-03" db="EMBL/GenBank/DDBJ databases">
        <title>Aureococcus anophagefferens CCMP1851 and Kratosvirus quantuckense: Draft genome of a second virus-susceptible host strain in the model system.</title>
        <authorList>
            <person name="Chase E."/>
            <person name="Truchon A.R."/>
            <person name="Schepens W."/>
            <person name="Wilhelm S.W."/>
        </authorList>
    </citation>
    <scope>NUCLEOTIDE SEQUENCE [LARGE SCALE GENOMIC DNA]</scope>
    <source>
        <strain evidence="1 2">CCMP1851</strain>
    </source>
</reference>
<dbReference type="Proteomes" id="UP001363151">
    <property type="component" value="Unassembled WGS sequence"/>
</dbReference>
<keyword evidence="2" id="KW-1185">Reference proteome</keyword>
<dbReference type="EMBL" id="JBBJCI010000145">
    <property type="protein sequence ID" value="KAK7242363.1"/>
    <property type="molecule type" value="Genomic_DNA"/>
</dbReference>
<proteinExistence type="predicted"/>
<comment type="caution">
    <text evidence="1">The sequence shown here is derived from an EMBL/GenBank/DDBJ whole genome shotgun (WGS) entry which is preliminary data.</text>
</comment>
<evidence type="ECO:0000313" key="1">
    <source>
        <dbReference type="EMBL" id="KAK7242363.1"/>
    </source>
</evidence>
<name>A0ABR1G190_AURAN</name>
<organism evidence="1 2">
    <name type="scientific">Aureococcus anophagefferens</name>
    <name type="common">Harmful bloom alga</name>
    <dbReference type="NCBI Taxonomy" id="44056"/>
    <lineage>
        <taxon>Eukaryota</taxon>
        <taxon>Sar</taxon>
        <taxon>Stramenopiles</taxon>
        <taxon>Ochrophyta</taxon>
        <taxon>Pelagophyceae</taxon>
        <taxon>Pelagomonadales</taxon>
        <taxon>Pelagomonadaceae</taxon>
        <taxon>Aureococcus</taxon>
    </lineage>
</organism>
<sequence length="157" mass="16442">MGDWPRLRSLRSGRGARVKATCLAMWSCQWAWPWAALWARAWASASAHAGVANSGSAVRSGMGACMGSGLVATVRGTGFLGMYLAPVGSHFDSGFGGGSFLAAYRSPDGSHAMPYAESGLGAVLASAPTIKQRTMAAFLKRRCMRTVAGSSSRVRHT</sequence>
<gene>
    <name evidence="1" type="ORF">SO694_0001230</name>
</gene>
<accession>A0ABR1G190</accession>
<evidence type="ECO:0000313" key="2">
    <source>
        <dbReference type="Proteomes" id="UP001363151"/>
    </source>
</evidence>